<proteinExistence type="predicted"/>
<accession>R7QR61</accession>
<reference evidence="3" key="1">
    <citation type="journal article" date="2013" name="Proc. Natl. Acad. Sci. U.S.A.">
        <title>Genome structure and metabolic features in the red seaweed Chondrus crispus shed light on evolution of the Archaeplastida.</title>
        <authorList>
            <person name="Collen J."/>
            <person name="Porcel B."/>
            <person name="Carre W."/>
            <person name="Ball S.G."/>
            <person name="Chaparro C."/>
            <person name="Tonon T."/>
            <person name="Barbeyron T."/>
            <person name="Michel G."/>
            <person name="Noel B."/>
            <person name="Valentin K."/>
            <person name="Elias M."/>
            <person name="Artiguenave F."/>
            <person name="Arun A."/>
            <person name="Aury J.M."/>
            <person name="Barbosa-Neto J.F."/>
            <person name="Bothwell J.H."/>
            <person name="Bouget F.Y."/>
            <person name="Brillet L."/>
            <person name="Cabello-Hurtado F."/>
            <person name="Capella-Gutierrez S."/>
            <person name="Charrier B."/>
            <person name="Cladiere L."/>
            <person name="Cock J.M."/>
            <person name="Coelho S.M."/>
            <person name="Colleoni C."/>
            <person name="Czjzek M."/>
            <person name="Da Silva C."/>
            <person name="Delage L."/>
            <person name="Denoeud F."/>
            <person name="Deschamps P."/>
            <person name="Dittami S.M."/>
            <person name="Gabaldon T."/>
            <person name="Gachon C.M."/>
            <person name="Groisillier A."/>
            <person name="Herve C."/>
            <person name="Jabbari K."/>
            <person name="Katinka M."/>
            <person name="Kloareg B."/>
            <person name="Kowalczyk N."/>
            <person name="Labadie K."/>
            <person name="Leblanc C."/>
            <person name="Lopez P.J."/>
            <person name="McLachlan D.H."/>
            <person name="Meslet-Cladiere L."/>
            <person name="Moustafa A."/>
            <person name="Nehr Z."/>
            <person name="Nyvall Collen P."/>
            <person name="Panaud O."/>
            <person name="Partensky F."/>
            <person name="Poulain J."/>
            <person name="Rensing S.A."/>
            <person name="Rousvoal S."/>
            <person name="Samson G."/>
            <person name="Symeonidi A."/>
            <person name="Weissenbach J."/>
            <person name="Zambounis A."/>
            <person name="Wincker P."/>
            <person name="Boyen C."/>
        </authorList>
    </citation>
    <scope>NUCLEOTIDE SEQUENCE [LARGE SCALE GENOMIC DNA]</scope>
    <source>
        <strain evidence="3">cv. Stackhouse</strain>
    </source>
</reference>
<feature type="region of interest" description="Disordered" evidence="1">
    <location>
        <begin position="15"/>
        <end position="50"/>
    </location>
</feature>
<dbReference type="Proteomes" id="UP000012073">
    <property type="component" value="Unassembled WGS sequence"/>
</dbReference>
<protein>
    <submittedName>
        <fullName evidence="2">Uncharacterized protein</fullName>
    </submittedName>
</protein>
<feature type="region of interest" description="Disordered" evidence="1">
    <location>
        <begin position="95"/>
        <end position="115"/>
    </location>
</feature>
<gene>
    <name evidence="2" type="ORF">CHC_T00006918001</name>
</gene>
<dbReference type="GeneID" id="17317967"/>
<dbReference type="KEGG" id="ccp:CHC_T00006918001"/>
<sequence>MRRMFATLTRVQFNNVSAGRTTTRRNAERRSSAGTDASSKQSSKTLKPVLKPTFRAASAAKPENMPQKPCALVAYLTFAGDVYSMASYLRHPPQLAAAKSTNTQKFPPAKRSRPP</sequence>
<evidence type="ECO:0000313" key="2">
    <source>
        <dbReference type="EMBL" id="CDF39961.1"/>
    </source>
</evidence>
<name>R7QR61_CHOCR</name>
<dbReference type="RefSeq" id="XP_005710255.1">
    <property type="nucleotide sequence ID" value="XM_005710198.1"/>
</dbReference>
<feature type="compositionally biased region" description="Polar residues" evidence="1">
    <location>
        <begin position="32"/>
        <end position="45"/>
    </location>
</feature>
<dbReference type="EMBL" id="HG002094">
    <property type="protein sequence ID" value="CDF39961.1"/>
    <property type="molecule type" value="Genomic_DNA"/>
</dbReference>
<dbReference type="Gramene" id="CDF39961">
    <property type="protein sequence ID" value="CDF39961"/>
    <property type="gene ID" value="CHC_T00006918001"/>
</dbReference>
<evidence type="ECO:0000313" key="3">
    <source>
        <dbReference type="Proteomes" id="UP000012073"/>
    </source>
</evidence>
<dbReference type="AlphaFoldDB" id="R7QR61"/>
<organism evidence="2 3">
    <name type="scientific">Chondrus crispus</name>
    <name type="common">Carrageen Irish moss</name>
    <name type="synonym">Polymorpha crispa</name>
    <dbReference type="NCBI Taxonomy" id="2769"/>
    <lineage>
        <taxon>Eukaryota</taxon>
        <taxon>Rhodophyta</taxon>
        <taxon>Florideophyceae</taxon>
        <taxon>Rhodymeniophycidae</taxon>
        <taxon>Gigartinales</taxon>
        <taxon>Gigartinaceae</taxon>
        <taxon>Chondrus</taxon>
    </lineage>
</organism>
<evidence type="ECO:0000256" key="1">
    <source>
        <dbReference type="SAM" id="MobiDB-lite"/>
    </source>
</evidence>
<keyword evidence="3" id="KW-1185">Reference proteome</keyword>